<reference evidence="1" key="1">
    <citation type="submission" date="2020-10" db="EMBL/GenBank/DDBJ databases">
        <title>Taxonomic study of unclassified bacteria belonging to the class Ktedonobacteria.</title>
        <authorList>
            <person name="Yabe S."/>
            <person name="Wang C.M."/>
            <person name="Zheng Y."/>
            <person name="Sakai Y."/>
            <person name="Cavaletti L."/>
            <person name="Monciardini P."/>
            <person name="Donadio S."/>
        </authorList>
    </citation>
    <scope>NUCLEOTIDE SEQUENCE</scope>
    <source>
        <strain evidence="1">SOSP1-1</strain>
    </source>
</reference>
<evidence type="ECO:0000313" key="1">
    <source>
        <dbReference type="EMBL" id="GHO42260.1"/>
    </source>
</evidence>
<organism evidence="1 2">
    <name type="scientific">Ktedonospora formicarum</name>
    <dbReference type="NCBI Taxonomy" id="2778364"/>
    <lineage>
        <taxon>Bacteria</taxon>
        <taxon>Bacillati</taxon>
        <taxon>Chloroflexota</taxon>
        <taxon>Ktedonobacteria</taxon>
        <taxon>Ktedonobacterales</taxon>
        <taxon>Ktedonobacteraceae</taxon>
        <taxon>Ktedonospora</taxon>
    </lineage>
</organism>
<dbReference type="Proteomes" id="UP000612362">
    <property type="component" value="Unassembled WGS sequence"/>
</dbReference>
<dbReference type="EMBL" id="BNJF01000001">
    <property type="protein sequence ID" value="GHO42260.1"/>
    <property type="molecule type" value="Genomic_DNA"/>
</dbReference>
<name>A0A8J3MRH6_9CHLR</name>
<dbReference type="AlphaFoldDB" id="A0A8J3MRH6"/>
<proteinExistence type="predicted"/>
<evidence type="ECO:0000313" key="2">
    <source>
        <dbReference type="Proteomes" id="UP000612362"/>
    </source>
</evidence>
<protein>
    <submittedName>
        <fullName evidence="1">Uncharacterized protein</fullName>
    </submittedName>
</protein>
<comment type="caution">
    <text evidence="1">The sequence shown here is derived from an EMBL/GenBank/DDBJ whole genome shotgun (WGS) entry which is preliminary data.</text>
</comment>
<gene>
    <name evidence="1" type="ORF">KSX_04230</name>
</gene>
<sequence>MQFGDKNFCADQIERRSIDKDACCRSQEPTNLGTFHRSFQLLLHTHMSHFFGFEVWKRAQETCKFEFVTKREQTIRQKRGQAHRKRIYLALMQQKGLFWGA</sequence>
<keyword evidence="2" id="KW-1185">Reference proteome</keyword>
<accession>A0A8J3MRH6</accession>